<dbReference type="Gene3D" id="3.90.79.10">
    <property type="entry name" value="Nucleoside Triphosphate Pyrophosphohydrolase"/>
    <property type="match status" value="1"/>
</dbReference>
<dbReference type="CDD" id="cd03426">
    <property type="entry name" value="NUDIX_CoAse_Nudt7"/>
    <property type="match status" value="1"/>
</dbReference>
<dbReference type="InterPro" id="IPR045121">
    <property type="entry name" value="CoAse"/>
</dbReference>
<dbReference type="RefSeq" id="WP_058319571.1">
    <property type="nucleotide sequence ID" value="NZ_CYSF01000015.1"/>
</dbReference>
<dbReference type="GO" id="GO:0010945">
    <property type="term" value="F:coenzyme A diphosphatase activity"/>
    <property type="evidence" value="ECO:0007669"/>
    <property type="project" value="InterPro"/>
</dbReference>
<evidence type="ECO:0000313" key="8">
    <source>
        <dbReference type="EMBL" id="CUH85496.1"/>
    </source>
</evidence>
<name>A0A0P1GSF2_9RHOB</name>
<evidence type="ECO:0000256" key="1">
    <source>
        <dbReference type="ARBA" id="ARBA00001936"/>
    </source>
</evidence>
<dbReference type="GO" id="GO:0046872">
    <property type="term" value="F:metal ion binding"/>
    <property type="evidence" value="ECO:0007669"/>
    <property type="project" value="UniProtKB-KW"/>
</dbReference>
<organism evidence="8 9">
    <name type="scientific">Thalassovita mediterranea</name>
    <dbReference type="NCBI Taxonomy" id="340021"/>
    <lineage>
        <taxon>Bacteria</taxon>
        <taxon>Pseudomonadati</taxon>
        <taxon>Pseudomonadota</taxon>
        <taxon>Alphaproteobacteria</taxon>
        <taxon>Rhodobacterales</taxon>
        <taxon>Roseobacteraceae</taxon>
        <taxon>Thalassovita</taxon>
    </lineage>
</organism>
<dbReference type="PROSITE" id="PS51462">
    <property type="entry name" value="NUDIX"/>
    <property type="match status" value="1"/>
</dbReference>
<proteinExistence type="predicted"/>
<keyword evidence="4 8" id="KW-0378">Hydrolase</keyword>
<keyword evidence="5" id="KW-0460">Magnesium</keyword>
<dbReference type="Proteomes" id="UP000051681">
    <property type="component" value="Unassembled WGS sequence"/>
</dbReference>
<dbReference type="PANTHER" id="PTHR12992">
    <property type="entry name" value="NUDIX HYDROLASE"/>
    <property type="match status" value="1"/>
</dbReference>
<comment type="cofactor">
    <cofactor evidence="1">
        <name>Mn(2+)</name>
        <dbReference type="ChEBI" id="CHEBI:29035"/>
    </cofactor>
</comment>
<evidence type="ECO:0000256" key="6">
    <source>
        <dbReference type="ARBA" id="ARBA00023211"/>
    </source>
</evidence>
<dbReference type="Pfam" id="PF00293">
    <property type="entry name" value="NUDIX"/>
    <property type="match status" value="1"/>
</dbReference>
<evidence type="ECO:0000256" key="3">
    <source>
        <dbReference type="ARBA" id="ARBA00022723"/>
    </source>
</evidence>
<evidence type="ECO:0000256" key="2">
    <source>
        <dbReference type="ARBA" id="ARBA00001946"/>
    </source>
</evidence>
<evidence type="ECO:0000256" key="5">
    <source>
        <dbReference type="ARBA" id="ARBA00022842"/>
    </source>
</evidence>
<dbReference type="InterPro" id="IPR015797">
    <property type="entry name" value="NUDIX_hydrolase-like_dom_sf"/>
</dbReference>
<dbReference type="InterPro" id="IPR000086">
    <property type="entry name" value="NUDIX_hydrolase_dom"/>
</dbReference>
<dbReference type="STRING" id="340021.TM5383_02730"/>
<dbReference type="NCBIfam" id="NF007980">
    <property type="entry name" value="PRK10707.1"/>
    <property type="match status" value="1"/>
</dbReference>
<evidence type="ECO:0000259" key="7">
    <source>
        <dbReference type="PROSITE" id="PS51462"/>
    </source>
</evidence>
<dbReference type="SUPFAM" id="SSF55811">
    <property type="entry name" value="Nudix"/>
    <property type="match status" value="1"/>
</dbReference>
<dbReference type="AlphaFoldDB" id="A0A0P1GSF2"/>
<accession>A0A0P1GSF2</accession>
<keyword evidence="3" id="KW-0479">Metal-binding</keyword>
<gene>
    <name evidence="8" type="ORF">TM5383_02730</name>
</gene>
<evidence type="ECO:0000313" key="9">
    <source>
        <dbReference type="Proteomes" id="UP000051681"/>
    </source>
</evidence>
<feature type="domain" description="Nudix hydrolase" evidence="7">
    <location>
        <begin position="46"/>
        <end position="177"/>
    </location>
</feature>
<comment type="cofactor">
    <cofactor evidence="2">
        <name>Mg(2+)</name>
        <dbReference type="ChEBI" id="CHEBI:18420"/>
    </cofactor>
</comment>
<keyword evidence="9" id="KW-1185">Reference proteome</keyword>
<dbReference type="EMBL" id="CYSF01000015">
    <property type="protein sequence ID" value="CUH85496.1"/>
    <property type="molecule type" value="Genomic_DNA"/>
</dbReference>
<keyword evidence="6" id="KW-0464">Manganese</keyword>
<reference evidence="8 9" key="1">
    <citation type="submission" date="2015-09" db="EMBL/GenBank/DDBJ databases">
        <authorList>
            <consortium name="Swine Surveillance"/>
        </authorList>
    </citation>
    <scope>NUCLEOTIDE SEQUENCE [LARGE SCALE GENOMIC DNA]</scope>
    <source>
        <strain evidence="8 9">CECT 8383</strain>
    </source>
</reference>
<sequence length="208" mass="22913">MQDSQKADPRHTGLMETVVAALDRSGADTSDFDLNPDLILPAGRKLRPAAVLVGFIDRGNGPHVVLTKRSSRLKHHPGQIAFPGGKVDEGDADVTATALREAWEEVGLRVDQVEVFGQLPPHETVTSFTVTPILGRIRDDFVAKPEPGEVEEVFEVPLSHLADPANYVVQQRIWAGKPRPYFTVPWGPYYIWGATARMLRGLAERMAD</sequence>
<dbReference type="PANTHER" id="PTHR12992:SF11">
    <property type="entry name" value="MITOCHONDRIAL COENZYME A DIPHOSPHATASE NUDT8"/>
    <property type="match status" value="1"/>
</dbReference>
<evidence type="ECO:0000256" key="4">
    <source>
        <dbReference type="ARBA" id="ARBA00022801"/>
    </source>
</evidence>
<protein>
    <submittedName>
        <fullName evidence="8">Putative NUDIX hydrolase</fullName>
    </submittedName>
</protein>